<accession>A0ABY9J6Y8</accession>
<dbReference type="EMBL" id="CP120983">
    <property type="protein sequence ID" value="WLQ63375.1"/>
    <property type="molecule type" value="Genomic_DNA"/>
</dbReference>
<reference evidence="1 2" key="1">
    <citation type="submission" date="2023-03" db="EMBL/GenBank/DDBJ databases">
        <title>Isolation and description of six Streptomyces strains from soil environments, able to metabolize different microbial glucans.</title>
        <authorList>
            <person name="Widen T."/>
            <person name="Larsbrink J."/>
        </authorList>
    </citation>
    <scope>NUCLEOTIDE SEQUENCE [LARGE SCALE GENOMIC DNA]</scope>
    <source>
        <strain evidence="1 2">Alt3</strain>
    </source>
</reference>
<protein>
    <submittedName>
        <fullName evidence="1">Uncharacterized protein</fullName>
    </submittedName>
</protein>
<keyword evidence="2" id="KW-1185">Reference proteome</keyword>
<dbReference type="RefSeq" id="WP_306103100.1">
    <property type="nucleotide sequence ID" value="NZ_CP120983.1"/>
</dbReference>
<proteinExistence type="predicted"/>
<organism evidence="1 2">
    <name type="scientific">Streptomyces glycanivorans</name>
    <dbReference type="NCBI Taxonomy" id="3033808"/>
    <lineage>
        <taxon>Bacteria</taxon>
        <taxon>Bacillati</taxon>
        <taxon>Actinomycetota</taxon>
        <taxon>Actinomycetes</taxon>
        <taxon>Kitasatosporales</taxon>
        <taxon>Streptomycetaceae</taxon>
        <taxon>Streptomyces</taxon>
    </lineage>
</organism>
<name>A0ABY9J6Y8_9ACTN</name>
<evidence type="ECO:0000313" key="2">
    <source>
        <dbReference type="Proteomes" id="UP001224433"/>
    </source>
</evidence>
<dbReference type="Proteomes" id="UP001224433">
    <property type="component" value="Chromosome"/>
</dbReference>
<gene>
    <name evidence="1" type="ORF">P8A20_07090</name>
</gene>
<evidence type="ECO:0000313" key="1">
    <source>
        <dbReference type="EMBL" id="WLQ63375.1"/>
    </source>
</evidence>
<sequence length="127" mass="13612">MPTSITITSEFSGSVVAKGATDDLSAQLLRHAGFKQIDDWHGRRHRLPTTTPLAEQVAIATHAAEMLRAARYDVALPPSLDTAGMSPPVHALGPYAAGAELLSITDQIRAAEDEASLRRTVDHLLHP</sequence>